<proteinExistence type="predicted"/>
<protein>
    <submittedName>
        <fullName evidence="3">Uncharacterized protein</fullName>
    </submittedName>
</protein>
<feature type="transmembrane region" description="Helical" evidence="2">
    <location>
        <begin position="67"/>
        <end position="91"/>
    </location>
</feature>
<reference evidence="3" key="1">
    <citation type="submission" date="2020-01" db="EMBL/GenBank/DDBJ databases">
        <authorList>
            <consortium name="DOE Joint Genome Institute"/>
            <person name="Haridas S."/>
            <person name="Albert R."/>
            <person name="Binder M."/>
            <person name="Bloem J."/>
            <person name="Labutti K."/>
            <person name="Salamov A."/>
            <person name="Andreopoulos B."/>
            <person name="Baker S.E."/>
            <person name="Barry K."/>
            <person name="Bills G."/>
            <person name="Bluhm B.H."/>
            <person name="Cannon C."/>
            <person name="Castanera R."/>
            <person name="Culley D.E."/>
            <person name="Daum C."/>
            <person name="Ezra D."/>
            <person name="Gonzalez J.B."/>
            <person name="Henrissat B."/>
            <person name="Kuo A."/>
            <person name="Liang C."/>
            <person name="Lipzen A."/>
            <person name="Lutzoni F."/>
            <person name="Magnuson J."/>
            <person name="Mondo S."/>
            <person name="Nolan M."/>
            <person name="Ohm R."/>
            <person name="Pangilinan J."/>
            <person name="Park H.-J."/>
            <person name="Ramirez L."/>
            <person name="Alfaro M."/>
            <person name="Sun H."/>
            <person name="Tritt A."/>
            <person name="Yoshinaga Y."/>
            <person name="Zwiers L.-H."/>
            <person name="Turgeon B.G."/>
            <person name="Goodwin S.B."/>
            <person name="Spatafora J.W."/>
            <person name="Crous P.W."/>
            <person name="Grigoriev I.V."/>
        </authorList>
    </citation>
    <scope>NUCLEOTIDE SEQUENCE</scope>
    <source>
        <strain evidence="3">IPT5</strain>
    </source>
</reference>
<organism evidence="3 4">
    <name type="scientific">Plenodomus tracheiphilus IPT5</name>
    <dbReference type="NCBI Taxonomy" id="1408161"/>
    <lineage>
        <taxon>Eukaryota</taxon>
        <taxon>Fungi</taxon>
        <taxon>Dikarya</taxon>
        <taxon>Ascomycota</taxon>
        <taxon>Pezizomycotina</taxon>
        <taxon>Dothideomycetes</taxon>
        <taxon>Pleosporomycetidae</taxon>
        <taxon>Pleosporales</taxon>
        <taxon>Pleosporineae</taxon>
        <taxon>Leptosphaeriaceae</taxon>
        <taxon>Plenodomus</taxon>
    </lineage>
</organism>
<keyword evidence="4" id="KW-1185">Reference proteome</keyword>
<evidence type="ECO:0000313" key="3">
    <source>
        <dbReference type="EMBL" id="KAF2846093.1"/>
    </source>
</evidence>
<feature type="region of interest" description="Disordered" evidence="1">
    <location>
        <begin position="89"/>
        <end position="137"/>
    </location>
</feature>
<gene>
    <name evidence="3" type="ORF">T440DRAFT_472093</name>
</gene>
<keyword evidence="2" id="KW-0472">Membrane</keyword>
<evidence type="ECO:0000313" key="4">
    <source>
        <dbReference type="Proteomes" id="UP000799423"/>
    </source>
</evidence>
<evidence type="ECO:0000256" key="2">
    <source>
        <dbReference type="SAM" id="Phobius"/>
    </source>
</evidence>
<feature type="compositionally biased region" description="Low complexity" evidence="1">
    <location>
        <begin position="115"/>
        <end position="137"/>
    </location>
</feature>
<name>A0A6A7ASS1_9PLEO</name>
<dbReference type="EMBL" id="MU006338">
    <property type="protein sequence ID" value="KAF2846093.1"/>
    <property type="molecule type" value="Genomic_DNA"/>
</dbReference>
<dbReference type="Proteomes" id="UP000799423">
    <property type="component" value="Unassembled WGS sequence"/>
</dbReference>
<keyword evidence="2" id="KW-1133">Transmembrane helix</keyword>
<dbReference type="AlphaFoldDB" id="A0A6A7ASS1"/>
<evidence type="ECO:0000256" key="1">
    <source>
        <dbReference type="SAM" id="MobiDB-lite"/>
    </source>
</evidence>
<feature type="compositionally biased region" description="Polar residues" evidence="1">
    <location>
        <begin position="92"/>
        <end position="103"/>
    </location>
</feature>
<keyword evidence="2" id="KW-0812">Transmembrane</keyword>
<accession>A0A6A7ASS1</accession>
<dbReference type="OrthoDB" id="5424430at2759"/>
<sequence>MAFGDHSGLEVVPQSERAEAQKYPYYSPESIPAHPNITTDTHKETYQTAVHEQNHARTICGIRRKTFWIVLAVAIVVVVGAVGGGVGGALASRSSNNTGNVPSTDPKRPSESHYSSADTIASSSATPSPTSSTASITTTTLVGPTSTILRDCPSSNNSIYSVTAGDTIMQFRKVCELSYLNINGIDNSVGGVTQTLNECINRCAAYNISNRTQIEQGENRICNSVCWRNTFDSRNDWAGGQCFGFTTQNTTSNGESVWRYRTPAETRCDSAALMNQEY</sequence>